<evidence type="ECO:0000256" key="2">
    <source>
        <dbReference type="ARBA" id="ARBA00023008"/>
    </source>
</evidence>
<evidence type="ECO:0000256" key="1">
    <source>
        <dbReference type="ARBA" id="ARBA00010996"/>
    </source>
</evidence>
<name>S9SEE2_MAGFU</name>
<dbReference type="SUPFAM" id="SSF52833">
    <property type="entry name" value="Thioredoxin-like"/>
    <property type="match status" value="1"/>
</dbReference>
<evidence type="ECO:0000313" key="6">
    <source>
        <dbReference type="EMBL" id="EPY02443.1"/>
    </source>
</evidence>
<dbReference type="InterPro" id="IPR003782">
    <property type="entry name" value="SCO1/SenC"/>
</dbReference>
<keyword evidence="3" id="KW-0479">Metal-binding</keyword>
<dbReference type="GO" id="GO:0046872">
    <property type="term" value="F:metal ion binding"/>
    <property type="evidence" value="ECO:0007669"/>
    <property type="project" value="UniProtKB-KW"/>
</dbReference>
<feature type="binding site" evidence="3">
    <location>
        <position position="83"/>
    </location>
    <ligand>
        <name>Cu cation</name>
        <dbReference type="ChEBI" id="CHEBI:23378"/>
    </ligand>
</feature>
<dbReference type="STRING" id="1316936.K678_05603"/>
<organism evidence="6 7">
    <name type="scientific">Magnetospirillum fulvum MGU-K5</name>
    <dbReference type="NCBI Taxonomy" id="1316936"/>
    <lineage>
        <taxon>Bacteria</taxon>
        <taxon>Pseudomonadati</taxon>
        <taxon>Pseudomonadota</taxon>
        <taxon>Alphaproteobacteria</taxon>
        <taxon>Rhodospirillales</taxon>
        <taxon>Rhodospirillaceae</taxon>
        <taxon>Magnetospirillum</taxon>
    </lineage>
</organism>
<dbReference type="InterPro" id="IPR013766">
    <property type="entry name" value="Thioredoxin_domain"/>
</dbReference>
<dbReference type="PATRIC" id="fig|1316936.3.peg.1123"/>
<feature type="binding site" evidence="3">
    <location>
        <position position="79"/>
    </location>
    <ligand>
        <name>Cu cation</name>
        <dbReference type="ChEBI" id="CHEBI:23378"/>
    </ligand>
</feature>
<feature type="domain" description="Thioredoxin" evidence="5">
    <location>
        <begin position="41"/>
        <end position="204"/>
    </location>
</feature>
<dbReference type="PROSITE" id="PS51352">
    <property type="entry name" value="THIOREDOXIN_2"/>
    <property type="match status" value="1"/>
</dbReference>
<dbReference type="eggNOG" id="COG1999">
    <property type="taxonomic scope" value="Bacteria"/>
</dbReference>
<evidence type="ECO:0000256" key="4">
    <source>
        <dbReference type="PIRSR" id="PIRSR603782-2"/>
    </source>
</evidence>
<protein>
    <recommendedName>
        <fullName evidence="5">Thioredoxin domain-containing protein</fullName>
    </recommendedName>
</protein>
<dbReference type="CDD" id="cd02968">
    <property type="entry name" value="SCO"/>
    <property type="match status" value="1"/>
</dbReference>
<proteinExistence type="inferred from homology"/>
<dbReference type="RefSeq" id="WP_021131478.1">
    <property type="nucleotide sequence ID" value="NZ_AQPH01000014.1"/>
</dbReference>
<dbReference type="Pfam" id="PF02630">
    <property type="entry name" value="SCO1-SenC"/>
    <property type="match status" value="1"/>
</dbReference>
<dbReference type="FunFam" id="3.40.30.10:FF:000013">
    <property type="entry name" value="Blast:Protein SCO1 homolog, mitochondrial"/>
    <property type="match status" value="1"/>
</dbReference>
<dbReference type="AlphaFoldDB" id="S9SEE2"/>
<evidence type="ECO:0000256" key="3">
    <source>
        <dbReference type="PIRSR" id="PIRSR603782-1"/>
    </source>
</evidence>
<dbReference type="EMBL" id="AQPH01000014">
    <property type="protein sequence ID" value="EPY02443.1"/>
    <property type="molecule type" value="Genomic_DNA"/>
</dbReference>
<sequence>MVINNTVKAAGLIAVLAVLLILVAALNPGLSERISQGLALVTSPRLDTGFTLTDPTGKTVTDRDYRGRYMLVFFGYTFCPDVCPTTLTVLAGALDHLDAATAAKIVPVFVSLDPERDSPAVMGQYVAAFSPAIVGLTGSADAIAQVKKSYRVYSAKVEGSAPDLYTIDHSALLYLIGPDGRFRATIDPGHSAAGLAAELSRAVQ</sequence>
<dbReference type="Gene3D" id="3.40.30.10">
    <property type="entry name" value="Glutaredoxin"/>
    <property type="match status" value="1"/>
</dbReference>
<dbReference type="PANTHER" id="PTHR12151:SF25">
    <property type="entry name" value="LINALOOL DEHYDRATASE_ISOMERASE DOMAIN-CONTAINING PROTEIN"/>
    <property type="match status" value="1"/>
</dbReference>
<keyword evidence="2 3" id="KW-0186">Copper</keyword>
<dbReference type="PANTHER" id="PTHR12151">
    <property type="entry name" value="ELECTRON TRANSPORT PROTIN SCO1/SENC FAMILY MEMBER"/>
    <property type="match status" value="1"/>
</dbReference>
<dbReference type="Proteomes" id="UP000015350">
    <property type="component" value="Unassembled WGS sequence"/>
</dbReference>
<accession>S9SEE2</accession>
<evidence type="ECO:0000313" key="7">
    <source>
        <dbReference type="Proteomes" id="UP000015350"/>
    </source>
</evidence>
<evidence type="ECO:0000259" key="5">
    <source>
        <dbReference type="PROSITE" id="PS51352"/>
    </source>
</evidence>
<keyword evidence="4" id="KW-1015">Disulfide bond</keyword>
<comment type="caution">
    <text evidence="6">The sequence shown here is derived from an EMBL/GenBank/DDBJ whole genome shotgun (WGS) entry which is preliminary data.</text>
</comment>
<dbReference type="InterPro" id="IPR036249">
    <property type="entry name" value="Thioredoxin-like_sf"/>
</dbReference>
<comment type="similarity">
    <text evidence="1">Belongs to the SCO1/2 family.</text>
</comment>
<feature type="binding site" evidence="3">
    <location>
        <position position="169"/>
    </location>
    <ligand>
        <name>Cu cation</name>
        <dbReference type="ChEBI" id="CHEBI:23378"/>
    </ligand>
</feature>
<gene>
    <name evidence="6" type="ORF">K678_05603</name>
</gene>
<feature type="disulfide bond" description="Redox-active" evidence="4">
    <location>
        <begin position="79"/>
        <end position="83"/>
    </location>
</feature>
<reference evidence="6 7" key="1">
    <citation type="submission" date="2013-04" db="EMBL/GenBank/DDBJ databases">
        <authorList>
            <person name="Kuznetsov B."/>
            <person name="Ivanovsky R."/>
        </authorList>
    </citation>
    <scope>NUCLEOTIDE SEQUENCE [LARGE SCALE GENOMIC DNA]</scope>
    <source>
        <strain evidence="6 7">MGU-K5</strain>
    </source>
</reference>